<dbReference type="RefSeq" id="WP_354557304.1">
    <property type="nucleotide sequence ID" value="NZ_JBEPMB010000005.1"/>
</dbReference>
<dbReference type="InterPro" id="IPR017583">
    <property type="entry name" value="Tagatose/fructose_Pkinase"/>
</dbReference>
<gene>
    <name evidence="8" type="ORF">ABID16_003154</name>
</gene>
<comment type="caution">
    <text evidence="8">The sequence shown here is derived from an EMBL/GenBank/DDBJ whole genome shotgun (WGS) entry which is preliminary data.</text>
</comment>
<keyword evidence="3" id="KW-0547">Nucleotide-binding</keyword>
<evidence type="ECO:0000256" key="4">
    <source>
        <dbReference type="ARBA" id="ARBA00022777"/>
    </source>
</evidence>
<dbReference type="NCBIfam" id="TIGR03168">
    <property type="entry name" value="1-PFK"/>
    <property type="match status" value="1"/>
</dbReference>
<evidence type="ECO:0000313" key="8">
    <source>
        <dbReference type="EMBL" id="MET3614811.1"/>
    </source>
</evidence>
<accession>A0ABV2J238</accession>
<dbReference type="PANTHER" id="PTHR46566">
    <property type="entry name" value="1-PHOSPHOFRUCTOKINASE-RELATED"/>
    <property type="match status" value="1"/>
</dbReference>
<sequence length="317" mass="33507">MTILAVALNPSVDVSSDAGRVVSTRKVRTHNQRRHAGGGGVNVARGVAMLGGHPQLLMMCGGETGALLIDALAGTGIDVSTVRTAEPTRLAFMVYEEETGLEYRFVPDGPAVTSEEIEAAMDVVRAFKGDFLVLSGSLPREAPDYTYARMAAVAASAGVKVVLDTSGKALVTTLKQTKVFLVKPSLSELETIAGKKLDERGIAETARLIVEEGWADYVTVTLGRSGALLVGRDISLRLPAIHVPVRSAVGAGDSFLAALVWKLEEGAPIEEAFRFGLAAGAAAALTPGTELCRREDVFAIYEGRFGEPEKEPEALEQ</sequence>
<evidence type="ECO:0000256" key="5">
    <source>
        <dbReference type="ARBA" id="ARBA00022840"/>
    </source>
</evidence>
<dbReference type="Pfam" id="PF00294">
    <property type="entry name" value="PfkB"/>
    <property type="match status" value="1"/>
</dbReference>
<keyword evidence="4" id="KW-0418">Kinase</keyword>
<dbReference type="InterPro" id="IPR002173">
    <property type="entry name" value="Carboh/pur_kinase_PfkB_CS"/>
</dbReference>
<evidence type="ECO:0000256" key="1">
    <source>
        <dbReference type="ARBA" id="ARBA00010688"/>
    </source>
</evidence>
<dbReference type="InterPro" id="IPR029056">
    <property type="entry name" value="Ribokinase-like"/>
</dbReference>
<dbReference type="Gene3D" id="3.40.1190.20">
    <property type="match status" value="1"/>
</dbReference>
<dbReference type="GO" id="GO:0003872">
    <property type="term" value="F:6-phosphofructokinase activity"/>
    <property type="evidence" value="ECO:0007669"/>
    <property type="project" value="UniProtKB-EC"/>
</dbReference>
<reference evidence="8 9" key="1">
    <citation type="submission" date="2024-06" db="EMBL/GenBank/DDBJ databases">
        <title>Genomic Encyclopedia of Type Strains, Phase IV (KMG-IV): sequencing the most valuable type-strain genomes for metagenomic binning, comparative biology and taxonomic classification.</title>
        <authorList>
            <person name="Goeker M."/>
        </authorList>
    </citation>
    <scope>NUCLEOTIDE SEQUENCE [LARGE SCALE GENOMIC DNA]</scope>
    <source>
        <strain evidence="8 9">DSM 29780</strain>
    </source>
</reference>
<comment type="similarity">
    <text evidence="1 6">Belongs to the carbohydrate kinase PfkB family.</text>
</comment>
<evidence type="ECO:0000256" key="2">
    <source>
        <dbReference type="ARBA" id="ARBA00022679"/>
    </source>
</evidence>
<keyword evidence="9" id="KW-1185">Reference proteome</keyword>
<feature type="domain" description="Carbohydrate kinase PfkB" evidence="7">
    <location>
        <begin position="24"/>
        <end position="292"/>
    </location>
</feature>
<keyword evidence="2 6" id="KW-0808">Transferase</keyword>
<name>A0ABV2J238_9HYPH</name>
<dbReference type="InterPro" id="IPR011611">
    <property type="entry name" value="PfkB_dom"/>
</dbReference>
<dbReference type="Proteomes" id="UP001549047">
    <property type="component" value="Unassembled WGS sequence"/>
</dbReference>
<dbReference type="EMBL" id="JBEPMB010000005">
    <property type="protein sequence ID" value="MET3614811.1"/>
    <property type="molecule type" value="Genomic_DNA"/>
</dbReference>
<evidence type="ECO:0000256" key="6">
    <source>
        <dbReference type="PIRNR" id="PIRNR000535"/>
    </source>
</evidence>
<evidence type="ECO:0000256" key="3">
    <source>
        <dbReference type="ARBA" id="ARBA00022741"/>
    </source>
</evidence>
<dbReference type="PANTHER" id="PTHR46566:SF2">
    <property type="entry name" value="ATP-DEPENDENT 6-PHOSPHOFRUCTOKINASE ISOZYME 2"/>
    <property type="match status" value="1"/>
</dbReference>
<keyword evidence="5" id="KW-0067">ATP-binding</keyword>
<evidence type="ECO:0000313" key="9">
    <source>
        <dbReference type="Proteomes" id="UP001549047"/>
    </source>
</evidence>
<dbReference type="SUPFAM" id="SSF53613">
    <property type="entry name" value="Ribokinase-like"/>
    <property type="match status" value="1"/>
</dbReference>
<proteinExistence type="inferred from homology"/>
<dbReference type="PROSITE" id="PS00583">
    <property type="entry name" value="PFKB_KINASES_1"/>
    <property type="match status" value="1"/>
</dbReference>
<organism evidence="8 9">
    <name type="scientific">Rhizobium aquaticum</name>
    <dbReference type="NCBI Taxonomy" id="1549636"/>
    <lineage>
        <taxon>Bacteria</taxon>
        <taxon>Pseudomonadati</taxon>
        <taxon>Pseudomonadota</taxon>
        <taxon>Alphaproteobacteria</taxon>
        <taxon>Hyphomicrobiales</taxon>
        <taxon>Rhizobiaceae</taxon>
        <taxon>Rhizobium/Agrobacterium group</taxon>
        <taxon>Rhizobium</taxon>
    </lineage>
</organism>
<dbReference type="PIRSF" id="PIRSF000535">
    <property type="entry name" value="1PFK/6PFK/LacC"/>
    <property type="match status" value="1"/>
</dbReference>
<protein>
    <recommendedName>
        <fullName evidence="6">Phosphofructokinase</fullName>
    </recommendedName>
</protein>
<evidence type="ECO:0000259" key="7">
    <source>
        <dbReference type="Pfam" id="PF00294"/>
    </source>
</evidence>